<dbReference type="GO" id="GO:0016747">
    <property type="term" value="F:acyltransferase activity, transferring groups other than amino-acyl groups"/>
    <property type="evidence" value="ECO:0007669"/>
    <property type="project" value="InterPro"/>
</dbReference>
<dbReference type="CDD" id="cd04301">
    <property type="entry name" value="NAT_SF"/>
    <property type="match status" value="1"/>
</dbReference>
<proteinExistence type="predicted"/>
<dbReference type="InterPro" id="IPR016181">
    <property type="entry name" value="Acyl_CoA_acyltransferase"/>
</dbReference>
<dbReference type="InterPro" id="IPR000182">
    <property type="entry name" value="GNAT_dom"/>
</dbReference>
<dbReference type="Gene3D" id="3.40.630.30">
    <property type="match status" value="1"/>
</dbReference>
<dbReference type="OrthoDB" id="357176at2"/>
<dbReference type="AlphaFoldDB" id="A0A8J6P6S4"/>
<dbReference type="EMBL" id="JACRTL010000002">
    <property type="protein sequence ID" value="MBC8610364.1"/>
    <property type="molecule type" value="Genomic_DNA"/>
</dbReference>
<gene>
    <name evidence="2" type="ORF">H8702_04400</name>
</gene>
<dbReference type="Pfam" id="PF00583">
    <property type="entry name" value="Acetyltransf_1"/>
    <property type="match status" value="1"/>
</dbReference>
<dbReference type="SUPFAM" id="SSF55729">
    <property type="entry name" value="Acyl-CoA N-acyltransferases (Nat)"/>
    <property type="match status" value="1"/>
</dbReference>
<name>A0A8J6P6S4_9FIRM</name>
<evidence type="ECO:0000259" key="1">
    <source>
        <dbReference type="PROSITE" id="PS51186"/>
    </source>
</evidence>
<sequence>MEIIKGTHQDLDEVTQLYEKINGHLNGRYCRGWKTGVYPTREIAEEGLLTGGLYLVKKDGQIAGTMILNHHCAPGYHQVLWKSGASAQEAWVVHTFAVHPDFLRDGVGKTMLQFTVAEAKRRGLRAVRLDVSPDNLPAIRLYERLGFQKNAVLDLGYFLPEVYPFYLYELSLTGETV</sequence>
<dbReference type="PROSITE" id="PS51186">
    <property type="entry name" value="GNAT"/>
    <property type="match status" value="1"/>
</dbReference>
<evidence type="ECO:0000313" key="3">
    <source>
        <dbReference type="Proteomes" id="UP000632659"/>
    </source>
</evidence>
<keyword evidence="3" id="KW-1185">Reference proteome</keyword>
<comment type="caution">
    <text evidence="2">The sequence shown here is derived from an EMBL/GenBank/DDBJ whole genome shotgun (WGS) entry which is preliminary data.</text>
</comment>
<organism evidence="2 3">
    <name type="scientific">Massiliimalia timonensis</name>
    <dbReference type="NCBI Taxonomy" id="1987501"/>
    <lineage>
        <taxon>Bacteria</taxon>
        <taxon>Bacillati</taxon>
        <taxon>Bacillota</taxon>
        <taxon>Clostridia</taxon>
        <taxon>Eubacteriales</taxon>
        <taxon>Oscillospiraceae</taxon>
        <taxon>Massiliimalia</taxon>
    </lineage>
</organism>
<dbReference type="Proteomes" id="UP000632659">
    <property type="component" value="Unassembled WGS sequence"/>
</dbReference>
<dbReference type="InterPro" id="IPR050276">
    <property type="entry name" value="MshD_Acetyltransferase"/>
</dbReference>
<protein>
    <submittedName>
        <fullName evidence="2">GNAT family N-acetyltransferase</fullName>
    </submittedName>
</protein>
<feature type="domain" description="N-acetyltransferase" evidence="1">
    <location>
        <begin position="1"/>
        <end position="173"/>
    </location>
</feature>
<reference evidence="2" key="1">
    <citation type="submission" date="2020-08" db="EMBL/GenBank/DDBJ databases">
        <title>Genome public.</title>
        <authorList>
            <person name="Liu C."/>
            <person name="Sun Q."/>
        </authorList>
    </citation>
    <scope>NUCLEOTIDE SEQUENCE</scope>
    <source>
        <strain evidence="2">NSJ-15</strain>
    </source>
</reference>
<evidence type="ECO:0000313" key="2">
    <source>
        <dbReference type="EMBL" id="MBC8610364.1"/>
    </source>
</evidence>
<dbReference type="PANTHER" id="PTHR43617">
    <property type="entry name" value="L-AMINO ACID N-ACETYLTRANSFERASE"/>
    <property type="match status" value="1"/>
</dbReference>
<dbReference type="RefSeq" id="WP_093989608.1">
    <property type="nucleotide sequence ID" value="NZ_FYDD01000004.1"/>
</dbReference>
<accession>A0A8J6P6S4</accession>